<evidence type="ECO:0000256" key="1">
    <source>
        <dbReference type="ARBA" id="ARBA00009437"/>
    </source>
</evidence>
<name>A0ABM6W1M6_9LACO</name>
<keyword evidence="7" id="KW-1185">Reference proteome</keyword>
<reference evidence="6 7" key="1">
    <citation type="submission" date="2018-05" db="EMBL/GenBank/DDBJ databases">
        <title>Reference genomes for bee gut microbiota database.</title>
        <authorList>
            <person name="Ellegaard K.M."/>
        </authorList>
    </citation>
    <scope>NUCLEOTIDE SEQUENCE [LARGE SCALE GENOMIC DNA]</scope>
    <source>
        <strain evidence="6 7">ESL0186</strain>
    </source>
</reference>
<dbReference type="InterPro" id="IPR036388">
    <property type="entry name" value="WH-like_DNA-bd_sf"/>
</dbReference>
<accession>A0ABM6W1M6</accession>
<dbReference type="Pfam" id="PF00126">
    <property type="entry name" value="HTH_1"/>
    <property type="match status" value="1"/>
</dbReference>
<proteinExistence type="inferred from homology"/>
<dbReference type="PRINTS" id="PR00039">
    <property type="entry name" value="HTHLYSR"/>
</dbReference>
<keyword evidence="3" id="KW-0238">DNA-binding</keyword>
<dbReference type="PROSITE" id="PS50931">
    <property type="entry name" value="HTH_LYSR"/>
    <property type="match status" value="1"/>
</dbReference>
<dbReference type="PANTHER" id="PTHR30346:SF0">
    <property type="entry name" value="HCA OPERON TRANSCRIPTIONAL ACTIVATOR HCAR"/>
    <property type="match status" value="1"/>
</dbReference>
<dbReference type="SUPFAM" id="SSF46785">
    <property type="entry name" value="Winged helix' DNA-binding domain"/>
    <property type="match status" value="1"/>
</dbReference>
<dbReference type="Gene3D" id="3.40.190.10">
    <property type="entry name" value="Periplasmic binding protein-like II"/>
    <property type="match status" value="2"/>
</dbReference>
<sequence length="304" mass="35372">MDSEQLKVFLAVVQQGSFGRVAEERYVTQRAVSRQISRLENEIGVKLFNRTTNSIRLTAAGKYFAGRAQEYLNNFDSTISELQNISNSDECTLYLSYFSIFDAFIMEKEIINYKRKKLLPEIRFITVEESVEHILADLVLNKLDCAYINHYGSYNIPQASLYEFVPVYSNEMVLGISRENSLSKKKYIDEKDLEGRTLFYYSNENSDFMRKTFTATLHKSDTKYEIKRVSSIEQLMTSTALNQGIAYIPKGLIDHIMQPDSEIVYRRFHSQKQNQNYSMQMIFLKNNHSQALKSFVNSVKKFQV</sequence>
<dbReference type="Pfam" id="PF03466">
    <property type="entry name" value="LysR_substrate"/>
    <property type="match status" value="1"/>
</dbReference>
<protein>
    <recommendedName>
        <fullName evidence="5">HTH lysR-type domain-containing protein</fullName>
    </recommendedName>
</protein>
<evidence type="ECO:0000256" key="4">
    <source>
        <dbReference type="ARBA" id="ARBA00023163"/>
    </source>
</evidence>
<evidence type="ECO:0000259" key="5">
    <source>
        <dbReference type="PROSITE" id="PS50931"/>
    </source>
</evidence>
<dbReference type="Gene3D" id="1.10.10.10">
    <property type="entry name" value="Winged helix-like DNA-binding domain superfamily/Winged helix DNA-binding domain"/>
    <property type="match status" value="1"/>
</dbReference>
<dbReference type="PANTHER" id="PTHR30346">
    <property type="entry name" value="TRANSCRIPTIONAL DUAL REGULATOR HCAR-RELATED"/>
    <property type="match status" value="1"/>
</dbReference>
<dbReference type="InterPro" id="IPR000847">
    <property type="entry name" value="LysR_HTH_N"/>
</dbReference>
<dbReference type="Proteomes" id="UP000246036">
    <property type="component" value="Chromosome"/>
</dbReference>
<keyword evidence="2" id="KW-0805">Transcription regulation</keyword>
<feature type="domain" description="HTH lysR-type" evidence="5">
    <location>
        <begin position="1"/>
        <end position="58"/>
    </location>
</feature>
<evidence type="ECO:0000313" key="7">
    <source>
        <dbReference type="Proteomes" id="UP000246036"/>
    </source>
</evidence>
<dbReference type="CDD" id="cd05466">
    <property type="entry name" value="PBP2_LTTR_substrate"/>
    <property type="match status" value="1"/>
</dbReference>
<organism evidence="6 7">
    <name type="scientific">Lactobacillus kullabergensis</name>
    <dbReference type="NCBI Taxonomy" id="1218493"/>
    <lineage>
        <taxon>Bacteria</taxon>
        <taxon>Bacillati</taxon>
        <taxon>Bacillota</taxon>
        <taxon>Bacilli</taxon>
        <taxon>Lactobacillales</taxon>
        <taxon>Lactobacillaceae</taxon>
        <taxon>Lactobacillus</taxon>
    </lineage>
</organism>
<evidence type="ECO:0000256" key="3">
    <source>
        <dbReference type="ARBA" id="ARBA00023125"/>
    </source>
</evidence>
<dbReference type="EMBL" id="CP029477">
    <property type="protein sequence ID" value="AWM75792.1"/>
    <property type="molecule type" value="Genomic_DNA"/>
</dbReference>
<comment type="similarity">
    <text evidence="1">Belongs to the LysR transcriptional regulatory family.</text>
</comment>
<dbReference type="InterPro" id="IPR036390">
    <property type="entry name" value="WH_DNA-bd_sf"/>
</dbReference>
<dbReference type="SUPFAM" id="SSF53850">
    <property type="entry name" value="Periplasmic binding protein-like II"/>
    <property type="match status" value="1"/>
</dbReference>
<dbReference type="InterPro" id="IPR005119">
    <property type="entry name" value="LysR_subst-bd"/>
</dbReference>
<evidence type="ECO:0000313" key="6">
    <source>
        <dbReference type="EMBL" id="AWM75792.1"/>
    </source>
</evidence>
<keyword evidence="4" id="KW-0804">Transcription</keyword>
<evidence type="ECO:0000256" key="2">
    <source>
        <dbReference type="ARBA" id="ARBA00023015"/>
    </source>
</evidence>
<gene>
    <name evidence="6" type="ORF">DKL58_07315</name>
</gene>
<dbReference type="RefSeq" id="WP_109586625.1">
    <property type="nucleotide sequence ID" value="NZ_CP029477.1"/>
</dbReference>